<protein>
    <submittedName>
        <fullName evidence="2">Uncharacterized protein</fullName>
    </submittedName>
</protein>
<evidence type="ECO:0000256" key="1">
    <source>
        <dbReference type="SAM" id="Phobius"/>
    </source>
</evidence>
<organism evidence="2 3">
    <name type="scientific">Pullulanibacillus pueri</name>
    <dbReference type="NCBI Taxonomy" id="1437324"/>
    <lineage>
        <taxon>Bacteria</taxon>
        <taxon>Bacillati</taxon>
        <taxon>Bacillota</taxon>
        <taxon>Bacilli</taxon>
        <taxon>Bacillales</taxon>
        <taxon>Sporolactobacillaceae</taxon>
        <taxon>Pullulanibacillus</taxon>
    </lineage>
</organism>
<accession>A0A8J3EML2</accession>
<dbReference type="Proteomes" id="UP000656813">
    <property type="component" value="Unassembled WGS sequence"/>
</dbReference>
<feature type="transmembrane region" description="Helical" evidence="1">
    <location>
        <begin position="6"/>
        <end position="24"/>
    </location>
</feature>
<evidence type="ECO:0000313" key="2">
    <source>
        <dbReference type="EMBL" id="GGH81107.1"/>
    </source>
</evidence>
<keyword evidence="3" id="KW-1185">Reference proteome</keyword>
<dbReference type="AlphaFoldDB" id="A0A8J3EML2"/>
<comment type="caution">
    <text evidence="2">The sequence shown here is derived from an EMBL/GenBank/DDBJ whole genome shotgun (WGS) entry which is preliminary data.</text>
</comment>
<keyword evidence="1" id="KW-0472">Membrane</keyword>
<proteinExistence type="predicted"/>
<reference evidence="2" key="1">
    <citation type="journal article" date="2014" name="Int. J. Syst. Evol. Microbiol.">
        <title>Complete genome sequence of Corynebacterium casei LMG S-19264T (=DSM 44701T), isolated from a smear-ripened cheese.</title>
        <authorList>
            <consortium name="US DOE Joint Genome Institute (JGI-PGF)"/>
            <person name="Walter F."/>
            <person name="Albersmeier A."/>
            <person name="Kalinowski J."/>
            <person name="Ruckert C."/>
        </authorList>
    </citation>
    <scope>NUCLEOTIDE SEQUENCE</scope>
    <source>
        <strain evidence="2">CGMCC 1.12777</strain>
    </source>
</reference>
<feature type="transmembrane region" description="Helical" evidence="1">
    <location>
        <begin position="31"/>
        <end position="52"/>
    </location>
</feature>
<evidence type="ECO:0000313" key="3">
    <source>
        <dbReference type="Proteomes" id="UP000656813"/>
    </source>
</evidence>
<gene>
    <name evidence="2" type="ORF">GCM10007096_18500</name>
</gene>
<reference evidence="2" key="2">
    <citation type="submission" date="2020-09" db="EMBL/GenBank/DDBJ databases">
        <authorList>
            <person name="Sun Q."/>
            <person name="Zhou Y."/>
        </authorList>
    </citation>
    <scope>NUCLEOTIDE SEQUENCE</scope>
    <source>
        <strain evidence="2">CGMCC 1.12777</strain>
    </source>
</reference>
<keyword evidence="1" id="KW-1133">Transmembrane helix</keyword>
<name>A0A8J3EML2_9BACL</name>
<keyword evidence="1" id="KW-0812">Transmembrane</keyword>
<dbReference type="EMBL" id="BMFV01000012">
    <property type="protein sequence ID" value="GGH81107.1"/>
    <property type="molecule type" value="Genomic_DNA"/>
</dbReference>
<sequence length="54" mass="6182">MFFLYAILFLVFGYVFILSFIKAIKGEASSHFVAFIFIMWVSLSIIVTVNLISL</sequence>